<feature type="repeat" description="TPR" evidence="3">
    <location>
        <begin position="145"/>
        <end position="178"/>
    </location>
</feature>
<evidence type="ECO:0000256" key="3">
    <source>
        <dbReference type="PROSITE-ProRule" id="PRU00339"/>
    </source>
</evidence>
<dbReference type="PANTHER" id="PTHR46050">
    <property type="entry name" value="TPR REPEAT-CONTAINING THIOREDOXIN"/>
    <property type="match status" value="1"/>
</dbReference>
<keyword evidence="7" id="KW-1185">Reference proteome</keyword>
<evidence type="ECO:0000256" key="2">
    <source>
        <dbReference type="ARBA" id="ARBA00022803"/>
    </source>
</evidence>
<dbReference type="InterPro" id="IPR036249">
    <property type="entry name" value="Thioredoxin-like_sf"/>
</dbReference>
<evidence type="ECO:0000313" key="6">
    <source>
        <dbReference type="EMBL" id="GAU27074.1"/>
    </source>
</evidence>
<dbReference type="EMBL" id="DF973347">
    <property type="protein sequence ID" value="GAU27074.1"/>
    <property type="molecule type" value="Genomic_DNA"/>
</dbReference>
<dbReference type="SUPFAM" id="SSF52833">
    <property type="entry name" value="Thioredoxin-like"/>
    <property type="match status" value="1"/>
</dbReference>
<evidence type="ECO:0000313" key="7">
    <source>
        <dbReference type="Proteomes" id="UP000242715"/>
    </source>
</evidence>
<reference evidence="7" key="1">
    <citation type="journal article" date="2017" name="Front. Plant Sci.">
        <title>Climate Clever Clovers: New Paradigm to Reduce the Environmental Footprint of Ruminants by Breeding Low Methanogenic Forages Utilizing Haplotype Variation.</title>
        <authorList>
            <person name="Kaur P."/>
            <person name="Appels R."/>
            <person name="Bayer P.E."/>
            <person name="Keeble-Gagnere G."/>
            <person name="Wang J."/>
            <person name="Hirakawa H."/>
            <person name="Shirasawa K."/>
            <person name="Vercoe P."/>
            <person name="Stefanova K."/>
            <person name="Durmic Z."/>
            <person name="Nichols P."/>
            <person name="Revell C."/>
            <person name="Isobe S.N."/>
            <person name="Edwards D."/>
            <person name="Erskine W."/>
        </authorList>
    </citation>
    <scope>NUCLEOTIDE SEQUENCE [LARGE SCALE GENOMIC DNA]</scope>
    <source>
        <strain evidence="7">cv. Daliak</strain>
    </source>
</reference>
<name>A0A2Z6M3D8_TRISU</name>
<dbReference type="InterPro" id="IPR019734">
    <property type="entry name" value="TPR_rpt"/>
</dbReference>
<dbReference type="FunFam" id="3.40.30.10:FF:000211">
    <property type="entry name" value="TPR repeat-containing thioredoxin TTL4"/>
    <property type="match status" value="1"/>
</dbReference>
<dbReference type="InterPro" id="IPR013766">
    <property type="entry name" value="Thioredoxin_domain"/>
</dbReference>
<feature type="region of interest" description="Disordered" evidence="4">
    <location>
        <begin position="1"/>
        <end position="39"/>
    </location>
</feature>
<dbReference type="AlphaFoldDB" id="A0A2Z6M3D8"/>
<dbReference type="Pfam" id="PF13432">
    <property type="entry name" value="TPR_16"/>
    <property type="match status" value="1"/>
</dbReference>
<keyword evidence="1" id="KW-0677">Repeat</keyword>
<dbReference type="Gene3D" id="3.40.30.10">
    <property type="entry name" value="Glutaredoxin"/>
    <property type="match status" value="1"/>
</dbReference>
<dbReference type="PROSITE" id="PS50005">
    <property type="entry name" value="TPR"/>
    <property type="match status" value="1"/>
</dbReference>
<accession>A0A2Z6M3D8</accession>
<keyword evidence="2 3" id="KW-0802">TPR repeat</keyword>
<feature type="compositionally biased region" description="Basic and acidic residues" evidence="4">
    <location>
        <begin position="8"/>
        <end position="20"/>
    </location>
</feature>
<dbReference type="Gene3D" id="1.25.40.10">
    <property type="entry name" value="Tetratricopeptide repeat domain"/>
    <property type="match status" value="1"/>
</dbReference>
<dbReference type="SMART" id="SM00028">
    <property type="entry name" value="TPR"/>
    <property type="match status" value="6"/>
</dbReference>
<evidence type="ECO:0000259" key="5">
    <source>
        <dbReference type="Pfam" id="PF00085"/>
    </source>
</evidence>
<evidence type="ECO:0000256" key="4">
    <source>
        <dbReference type="SAM" id="MobiDB-lite"/>
    </source>
</evidence>
<organism evidence="6 7">
    <name type="scientific">Trifolium subterraneum</name>
    <name type="common">Subterranean clover</name>
    <dbReference type="NCBI Taxonomy" id="3900"/>
    <lineage>
        <taxon>Eukaryota</taxon>
        <taxon>Viridiplantae</taxon>
        <taxon>Streptophyta</taxon>
        <taxon>Embryophyta</taxon>
        <taxon>Tracheophyta</taxon>
        <taxon>Spermatophyta</taxon>
        <taxon>Magnoliopsida</taxon>
        <taxon>eudicotyledons</taxon>
        <taxon>Gunneridae</taxon>
        <taxon>Pentapetalae</taxon>
        <taxon>rosids</taxon>
        <taxon>fabids</taxon>
        <taxon>Fabales</taxon>
        <taxon>Fabaceae</taxon>
        <taxon>Papilionoideae</taxon>
        <taxon>50 kb inversion clade</taxon>
        <taxon>NPAAA clade</taxon>
        <taxon>Hologalegina</taxon>
        <taxon>IRL clade</taxon>
        <taxon>Trifolieae</taxon>
        <taxon>Trifolium</taxon>
    </lineage>
</organism>
<dbReference type="InterPro" id="IPR011990">
    <property type="entry name" value="TPR-like_helical_dom_sf"/>
</dbReference>
<dbReference type="CDD" id="cd02947">
    <property type="entry name" value="TRX_family"/>
    <property type="match status" value="1"/>
</dbReference>
<dbReference type="OrthoDB" id="2121326at2759"/>
<dbReference type="Pfam" id="PF00085">
    <property type="entry name" value="Thioredoxin"/>
    <property type="match status" value="1"/>
</dbReference>
<sequence length="617" mass="67945">MQQPSLDSLRRAHSKSDSKPLDLNGSTVKTAANKLPRGGKAFCRSEELTTAPAKIPKPGHRRTVSDGAPLIYSGGNLLPIGNICPSMKNLRPGLPSRGPNRTDVLGSGTGNYGHGSIMRGSSGGSNPVPTGAPVTVKRAMSGFDSEGVKRVGNEMYRSGNFVEALALYDRAVYLMPGNAAYRSNRAAALTALGRLSEAVRDCIEAVKLDNGYARAHKRLASLYFRFGQVENSRRHLGLAGLRDDQSEEKKLLLLEKHLNQCADERKKGEWEKLIREVDAAVAVGADFSPQLVACKAEAYLKLHRLDDAESCLSNIPKLEGCPQACSQAKFFGMVGETFVHFVSAQVDMALGRFENAVAAAEKASFLDCSNNEVATILNVVKMVAMARSSGNALFSSGKFEEARRAYREGLKYDNSNSVLYCNRAICWFKLERWEKSVKECNKALSIRPNYTKALLRRAESNEKLERWAEVVKDYQALNQILPNDNDVADSLRRALLALEKSRRVVNGTKFGVEVEEITALDKFKAAIAYAGVSVVHFKEASNKLCEEISPFINTLCLRYPSIKFIKVDVEECLAIAKAESIRSVPTFKIYKNGEKVKEMIRPTLQFLEDSVKKSNSL</sequence>
<protein>
    <recommendedName>
        <fullName evidence="5">Thioredoxin domain-containing protein</fullName>
    </recommendedName>
</protein>
<dbReference type="SUPFAM" id="SSF48452">
    <property type="entry name" value="TPR-like"/>
    <property type="match status" value="2"/>
</dbReference>
<proteinExistence type="predicted"/>
<dbReference type="GO" id="GO:0006950">
    <property type="term" value="P:response to stress"/>
    <property type="evidence" value="ECO:0007669"/>
    <property type="project" value="UniProtKB-ARBA"/>
</dbReference>
<dbReference type="GO" id="GO:0005737">
    <property type="term" value="C:cytoplasm"/>
    <property type="evidence" value="ECO:0007669"/>
    <property type="project" value="TreeGrafter"/>
</dbReference>
<evidence type="ECO:0000256" key="1">
    <source>
        <dbReference type="ARBA" id="ARBA00022737"/>
    </source>
</evidence>
<gene>
    <name evidence="6" type="ORF">TSUD_103830</name>
</gene>
<dbReference type="PANTHER" id="PTHR46050:SF29">
    <property type="entry name" value="TPR REPEAT-CONTAINING THIOREDOXIN TTL4"/>
    <property type="match status" value="1"/>
</dbReference>
<dbReference type="Proteomes" id="UP000242715">
    <property type="component" value="Unassembled WGS sequence"/>
</dbReference>
<feature type="domain" description="Thioredoxin" evidence="5">
    <location>
        <begin position="520"/>
        <end position="600"/>
    </location>
</feature>
<dbReference type="InterPro" id="IPR044534">
    <property type="entry name" value="TTL1-4"/>
</dbReference>